<protein>
    <submittedName>
        <fullName evidence="2">Uncharacterized protein</fullName>
    </submittedName>
</protein>
<accession>A0A8H6JUE4</accession>
<dbReference type="Proteomes" id="UP000652219">
    <property type="component" value="Unassembled WGS sequence"/>
</dbReference>
<comment type="caution">
    <text evidence="2">The sequence shown here is derived from an EMBL/GenBank/DDBJ whole genome shotgun (WGS) entry which is preliminary data.</text>
</comment>
<evidence type="ECO:0000313" key="3">
    <source>
        <dbReference type="Proteomes" id="UP000652219"/>
    </source>
</evidence>
<name>A0A8H6JUE4_9PEZI</name>
<sequence>MAALARPLGLRLSLPAAAAARSPLRLFTTSSRLGYAAPKPKNPSSSSTMPKDLASKIVKLTTAQAKSKPPTPREELIRKLAAKGTPTTLYESASHFWMKTSAWAACLMFYGYAGINYYFTILHPPPELATWVGPAWAVICAATAGFGSYFLAAVFGIVRSVRAVPTASVAKNLLPAAARADLTPIHLEFTVKRLLPGKAKKVIVAPGRVTLPYSIFAAARAPAVASKQSAKQSAKSLREKKAEWEYDKNHLMTVPFRHAGQGMKAAWYGIQRALTRSGFVKVKAGDSNLKLDVHSGWALEDGRVLDQLCKVSGPGAAKK</sequence>
<keyword evidence="1" id="KW-0812">Transmembrane</keyword>
<proteinExistence type="predicted"/>
<keyword evidence="1" id="KW-1133">Transmembrane helix</keyword>
<keyword evidence="1" id="KW-0472">Membrane</keyword>
<feature type="transmembrane region" description="Helical" evidence="1">
    <location>
        <begin position="135"/>
        <end position="158"/>
    </location>
</feature>
<evidence type="ECO:0000256" key="1">
    <source>
        <dbReference type="SAM" id="Phobius"/>
    </source>
</evidence>
<gene>
    <name evidence="2" type="ORF">CSOJ01_01563</name>
</gene>
<dbReference type="EMBL" id="WIGN01000012">
    <property type="protein sequence ID" value="KAF6818906.1"/>
    <property type="molecule type" value="Genomic_DNA"/>
</dbReference>
<organism evidence="2 3">
    <name type="scientific">Colletotrichum sojae</name>
    <dbReference type="NCBI Taxonomy" id="2175907"/>
    <lineage>
        <taxon>Eukaryota</taxon>
        <taxon>Fungi</taxon>
        <taxon>Dikarya</taxon>
        <taxon>Ascomycota</taxon>
        <taxon>Pezizomycotina</taxon>
        <taxon>Sordariomycetes</taxon>
        <taxon>Hypocreomycetidae</taxon>
        <taxon>Glomerellales</taxon>
        <taxon>Glomerellaceae</taxon>
        <taxon>Colletotrichum</taxon>
        <taxon>Colletotrichum orchidearum species complex</taxon>
    </lineage>
</organism>
<feature type="transmembrane region" description="Helical" evidence="1">
    <location>
        <begin position="102"/>
        <end position="123"/>
    </location>
</feature>
<dbReference type="AlphaFoldDB" id="A0A8H6JUE4"/>
<evidence type="ECO:0000313" key="2">
    <source>
        <dbReference type="EMBL" id="KAF6818906.1"/>
    </source>
</evidence>
<keyword evidence="3" id="KW-1185">Reference proteome</keyword>
<reference evidence="2 3" key="1">
    <citation type="journal article" date="2020" name="Phytopathology">
        <title>Genome Sequence Resources of Colletotrichum truncatum, C. plurivorum, C. musicola, and C. sojae: Four Species Pathogenic to Soybean (Glycine max).</title>
        <authorList>
            <person name="Rogerio F."/>
            <person name="Boufleur T.R."/>
            <person name="Ciampi-Guillardi M."/>
            <person name="Sukno S.A."/>
            <person name="Thon M.R."/>
            <person name="Massola Junior N.S."/>
            <person name="Baroncelli R."/>
        </authorList>
    </citation>
    <scope>NUCLEOTIDE SEQUENCE [LARGE SCALE GENOMIC DNA]</scope>
    <source>
        <strain evidence="2 3">LFN0009</strain>
    </source>
</reference>